<reference evidence="4" key="1">
    <citation type="submission" date="2016-10" db="EMBL/GenBank/DDBJ databases">
        <authorList>
            <person name="Varghese N."/>
            <person name="Submissions S."/>
        </authorList>
    </citation>
    <scope>NUCLEOTIDE SEQUENCE [LARGE SCALE GENOMIC DNA]</scope>
    <source>
        <strain evidence="4">DSM 23422</strain>
    </source>
</reference>
<sequence length="145" mass="16343">MPRQQNANIAEANKTPLACLIIEDSTFDQVKMTRIIHRNMSDTQIYVATTLREARQTLAKYPVSVILLDNHLPDGLGADFAVELAELKIFSHIAVVMVSDWPTPFMWAKAATAGVLHVINKSEFDQQYILDAFKHAQKMGKPRLH</sequence>
<proteinExistence type="predicted"/>
<dbReference type="Gene3D" id="3.40.50.2300">
    <property type="match status" value="1"/>
</dbReference>
<dbReference type="AlphaFoldDB" id="A0A1I6TJ32"/>
<keyword evidence="4" id="KW-1185">Reference proteome</keyword>
<dbReference type="PROSITE" id="PS50110">
    <property type="entry name" value="RESPONSE_REGULATORY"/>
    <property type="match status" value="1"/>
</dbReference>
<accession>A0A1I6TJ32</accession>
<dbReference type="Proteomes" id="UP000199239">
    <property type="component" value="Unassembled WGS sequence"/>
</dbReference>
<keyword evidence="1" id="KW-0597">Phosphoprotein</keyword>
<evidence type="ECO:0000259" key="2">
    <source>
        <dbReference type="PROSITE" id="PS50110"/>
    </source>
</evidence>
<dbReference type="GO" id="GO:0000160">
    <property type="term" value="P:phosphorelay signal transduction system"/>
    <property type="evidence" value="ECO:0007669"/>
    <property type="project" value="InterPro"/>
</dbReference>
<dbReference type="STRING" id="394264.SAMN04488040_2290"/>
<dbReference type="InterPro" id="IPR001789">
    <property type="entry name" value="Sig_transdc_resp-reg_receiver"/>
</dbReference>
<protein>
    <submittedName>
        <fullName evidence="3">Response regulator receiver domain-containing protein</fullName>
    </submittedName>
</protein>
<evidence type="ECO:0000313" key="4">
    <source>
        <dbReference type="Proteomes" id="UP000199239"/>
    </source>
</evidence>
<dbReference type="RefSeq" id="WP_093916481.1">
    <property type="nucleotide sequence ID" value="NZ_FPAJ01000003.1"/>
</dbReference>
<dbReference type="Pfam" id="PF00072">
    <property type="entry name" value="Response_reg"/>
    <property type="match status" value="1"/>
</dbReference>
<gene>
    <name evidence="3" type="ORF">SAMN04488040_2290</name>
</gene>
<dbReference type="SUPFAM" id="SSF52172">
    <property type="entry name" value="CheY-like"/>
    <property type="match status" value="1"/>
</dbReference>
<evidence type="ECO:0000256" key="1">
    <source>
        <dbReference type="PROSITE-ProRule" id="PRU00169"/>
    </source>
</evidence>
<dbReference type="EMBL" id="FPAJ01000003">
    <property type="protein sequence ID" value="SFS89185.1"/>
    <property type="molecule type" value="Genomic_DNA"/>
</dbReference>
<dbReference type="OrthoDB" id="9789181at2"/>
<feature type="domain" description="Response regulatory" evidence="2">
    <location>
        <begin position="18"/>
        <end position="136"/>
    </location>
</feature>
<evidence type="ECO:0000313" key="3">
    <source>
        <dbReference type="EMBL" id="SFS89185.1"/>
    </source>
</evidence>
<dbReference type="CDD" id="cd00156">
    <property type="entry name" value="REC"/>
    <property type="match status" value="1"/>
</dbReference>
<feature type="modified residue" description="4-aspartylphosphate" evidence="1">
    <location>
        <position position="69"/>
    </location>
</feature>
<dbReference type="SMART" id="SM00448">
    <property type="entry name" value="REC"/>
    <property type="match status" value="1"/>
</dbReference>
<dbReference type="InterPro" id="IPR011006">
    <property type="entry name" value="CheY-like_superfamily"/>
</dbReference>
<name>A0A1I6TJ32_9RHOB</name>
<organism evidence="3 4">
    <name type="scientific">Sulfitobacter marinus</name>
    <dbReference type="NCBI Taxonomy" id="394264"/>
    <lineage>
        <taxon>Bacteria</taxon>
        <taxon>Pseudomonadati</taxon>
        <taxon>Pseudomonadota</taxon>
        <taxon>Alphaproteobacteria</taxon>
        <taxon>Rhodobacterales</taxon>
        <taxon>Roseobacteraceae</taxon>
        <taxon>Sulfitobacter</taxon>
    </lineage>
</organism>